<name>A0A2T8HVF8_9RHOB</name>
<evidence type="ECO:0000313" key="1">
    <source>
        <dbReference type="EMBL" id="PVH29443.1"/>
    </source>
</evidence>
<dbReference type="InterPro" id="IPR021466">
    <property type="entry name" value="Put_rhamnosyl_transferase"/>
</dbReference>
<dbReference type="InterPro" id="IPR029044">
    <property type="entry name" value="Nucleotide-diphossugar_trans"/>
</dbReference>
<reference evidence="1 2" key="1">
    <citation type="submission" date="2018-04" db="EMBL/GenBank/DDBJ databases">
        <title>Pararhodobacter oceanense sp. nov., isolated from marine intertidal sediment.</title>
        <authorList>
            <person name="Wang X.-L."/>
            <person name="Du Z.-J."/>
        </authorList>
    </citation>
    <scope>NUCLEOTIDE SEQUENCE [LARGE SCALE GENOMIC DNA]</scope>
    <source>
        <strain evidence="1 2">AM505</strain>
    </source>
</reference>
<dbReference type="AlphaFoldDB" id="A0A2T8HVF8"/>
<gene>
    <name evidence="1" type="ORF">DDE20_04725</name>
</gene>
<dbReference type="EMBL" id="QDKM01000002">
    <property type="protein sequence ID" value="PVH29443.1"/>
    <property type="molecule type" value="Genomic_DNA"/>
</dbReference>
<dbReference type="RefSeq" id="WP_116557327.1">
    <property type="nucleotide sequence ID" value="NZ_QDKM01000002.1"/>
</dbReference>
<sequence length="280" mass="32046">MGFFRRRFTARRAAAKAQVIGICRFSYNALGGFKREHESPEARAAYLYAPARLDERFRLFEAITLPSVRAQTDKDFTFLIVISEDFPPERRAQLEALTADIPQVVIQAHPPGNHRMVMKQAINSVRRRGCYSVQFRLDDDDAINRRFVAETRKTLRQHYPLFRASRHVVLDYTRGFNVRAGAEGLAAEPANQLHLGVAYAIIFRSDVSLSVMNFTHHTAWQHMPTLSKTDKNMWLRGVNDHNDSGDRIGLETQPLTMAQEAEFARDFGIDAEQVRAIWRG</sequence>
<dbReference type="Pfam" id="PF11316">
    <property type="entry name" value="Rhamno_transf"/>
    <property type="match status" value="1"/>
</dbReference>
<evidence type="ECO:0000313" key="2">
    <source>
        <dbReference type="Proteomes" id="UP000245911"/>
    </source>
</evidence>
<dbReference type="OrthoDB" id="9771846at2"/>
<dbReference type="SUPFAM" id="SSF53448">
    <property type="entry name" value="Nucleotide-diphospho-sugar transferases"/>
    <property type="match status" value="1"/>
</dbReference>
<keyword evidence="2" id="KW-1185">Reference proteome</keyword>
<proteinExistence type="predicted"/>
<evidence type="ECO:0008006" key="3">
    <source>
        <dbReference type="Google" id="ProtNLM"/>
    </source>
</evidence>
<accession>A0A2T8HVF8</accession>
<dbReference type="Proteomes" id="UP000245911">
    <property type="component" value="Unassembled WGS sequence"/>
</dbReference>
<organism evidence="1 2">
    <name type="scientific">Pararhodobacter oceanensis</name>
    <dbReference type="NCBI Taxonomy" id="2172121"/>
    <lineage>
        <taxon>Bacteria</taxon>
        <taxon>Pseudomonadati</taxon>
        <taxon>Pseudomonadota</taxon>
        <taxon>Alphaproteobacteria</taxon>
        <taxon>Rhodobacterales</taxon>
        <taxon>Paracoccaceae</taxon>
        <taxon>Pararhodobacter</taxon>
    </lineage>
</organism>
<comment type="caution">
    <text evidence="1">The sequence shown here is derived from an EMBL/GenBank/DDBJ whole genome shotgun (WGS) entry which is preliminary data.</text>
</comment>
<protein>
    <recommendedName>
        <fullName evidence="3">Rhamnosyl transferase</fullName>
    </recommendedName>
</protein>